<name>A0A2A2HDS7_9EURY</name>
<feature type="domain" description="Methyltransferase" evidence="6">
    <location>
        <begin position="36"/>
        <end position="153"/>
    </location>
</feature>
<dbReference type="RefSeq" id="WP_095608744.1">
    <property type="nucleotide sequence ID" value="NZ_LMVN01000019.1"/>
</dbReference>
<reference evidence="7 9" key="2">
    <citation type="journal article" date="2017" name="BMC Genomics">
        <title>Genomic analysis of methanogenic archaea reveals a shift towards energy conservation.</title>
        <authorList>
            <person name="Gilmore S.P."/>
            <person name="Henske J.K."/>
            <person name="Sexton J.A."/>
            <person name="Solomon K.V."/>
            <person name="Seppala S."/>
            <person name="Yoo J.I."/>
            <person name="Huyett L.M."/>
            <person name="Pressman A."/>
            <person name="Cogan J.Z."/>
            <person name="Kivenson V."/>
            <person name="Peng X."/>
            <person name="Tan Y."/>
            <person name="Valentine D.L."/>
            <person name="O'Malley M.A."/>
        </authorList>
    </citation>
    <scope>NUCLEOTIDE SEQUENCE [LARGE SCALE GENOMIC DNA]</scope>
    <source>
        <strain evidence="7 9">1R-7</strain>
    </source>
</reference>
<evidence type="ECO:0000313" key="8">
    <source>
        <dbReference type="EMBL" id="PWL07954.1"/>
    </source>
</evidence>
<dbReference type="InterPro" id="IPR029063">
    <property type="entry name" value="SAM-dependent_MTases_sf"/>
</dbReference>
<sequence>MYFDITPDAEFTKTEKVPGPTKEEIRALVISKMRLSDKDIVVDIGCGTGGLTVEFAKRAKNVFSVDINPDAIKTTRTNLEKLGLENKVELIQEEGFQALDQIDDFTRIMIGGSNGNLDNIIEEAYIRLPVGGQIVITSIVLETATDSVRMLKDLGAEPEVVNLCVSKGVMLERGVMMKALNPITIITARKQ</sequence>
<gene>
    <name evidence="5 8" type="primary">cbiT</name>
    <name evidence="7" type="ORF">ASJ82_00590</name>
    <name evidence="8" type="ORF">MSCUN_11970</name>
</gene>
<dbReference type="GO" id="GO:0008276">
    <property type="term" value="F:protein methyltransferase activity"/>
    <property type="evidence" value="ECO:0007669"/>
    <property type="project" value="InterPro"/>
</dbReference>
<evidence type="ECO:0000256" key="3">
    <source>
        <dbReference type="ARBA" id="ARBA00022679"/>
    </source>
</evidence>
<dbReference type="PANTHER" id="PTHR43182:SF1">
    <property type="entry name" value="COBALT-PRECORRIN-7 C(5)-METHYLTRANSFERASE"/>
    <property type="match status" value="1"/>
</dbReference>
<proteinExistence type="inferred from homology"/>
<dbReference type="Pfam" id="PF13847">
    <property type="entry name" value="Methyltransf_31"/>
    <property type="match status" value="1"/>
</dbReference>
<comment type="function">
    <text evidence="5">Catalyzes the methylation of C-15 in cobalt-precorrin-6B followed by the decarboxylation of C-12 to form cobalt-precorrin-7.</text>
</comment>
<dbReference type="InterPro" id="IPR014008">
    <property type="entry name" value="Cbl_synth_MTase_CbiT"/>
</dbReference>
<protein>
    <recommendedName>
        <fullName evidence="5">Probable cobalt-precorrin-6B C(15)-methyltransferase (decarboxylating)</fullName>
        <ecNumber evidence="5">2.1.1.196</ecNumber>
    </recommendedName>
</protein>
<dbReference type="InterPro" id="IPR023475">
    <property type="entry name" value="CbiT"/>
</dbReference>
<dbReference type="InterPro" id="IPR050714">
    <property type="entry name" value="Cobalamin_biosynth_MTase"/>
</dbReference>
<feature type="binding site" evidence="5">
    <location>
        <begin position="45"/>
        <end position="49"/>
    </location>
    <ligand>
        <name>S-adenosyl-L-methionine</name>
        <dbReference type="ChEBI" id="CHEBI:59789"/>
    </ligand>
</feature>
<evidence type="ECO:0000256" key="1">
    <source>
        <dbReference type="ARBA" id="ARBA00022573"/>
    </source>
</evidence>
<keyword evidence="4 5" id="KW-0949">S-adenosyl-L-methionine</keyword>
<evidence type="ECO:0000313" key="9">
    <source>
        <dbReference type="Proteomes" id="UP000217528"/>
    </source>
</evidence>
<dbReference type="SUPFAM" id="SSF53335">
    <property type="entry name" value="S-adenosyl-L-methionine-dependent methyltransferases"/>
    <property type="match status" value="1"/>
</dbReference>
<evidence type="ECO:0000259" key="6">
    <source>
        <dbReference type="Pfam" id="PF13847"/>
    </source>
</evidence>
<dbReference type="AlphaFoldDB" id="A0A2A2HDS7"/>
<dbReference type="Proteomes" id="UP000217528">
    <property type="component" value="Unassembled WGS sequence"/>
</dbReference>
<dbReference type="UniPathway" id="UPA00148">
    <property type="reaction ID" value="UER00229"/>
</dbReference>
<evidence type="ECO:0000256" key="2">
    <source>
        <dbReference type="ARBA" id="ARBA00022603"/>
    </source>
</evidence>
<feature type="binding site" evidence="5">
    <location>
        <position position="66"/>
    </location>
    <ligand>
        <name>S-adenosyl-L-methionine</name>
        <dbReference type="ChEBI" id="CHEBI:59789"/>
    </ligand>
</feature>
<dbReference type="HAMAP" id="MF_00786">
    <property type="entry name" value="CbiT"/>
    <property type="match status" value="1"/>
</dbReference>
<comment type="similarity">
    <text evidence="5">Belongs to the methyltransferase superfamily. Archaeal-type CbiT family.</text>
</comment>
<dbReference type="CDD" id="cd02440">
    <property type="entry name" value="AdoMet_MTases"/>
    <property type="match status" value="1"/>
</dbReference>
<dbReference type="EMBL" id="LWMS01000042">
    <property type="protein sequence ID" value="PWL07954.1"/>
    <property type="molecule type" value="Genomic_DNA"/>
</dbReference>
<dbReference type="Proteomes" id="UP000246004">
    <property type="component" value="Unassembled WGS sequence"/>
</dbReference>
<evidence type="ECO:0000256" key="4">
    <source>
        <dbReference type="ARBA" id="ARBA00022691"/>
    </source>
</evidence>
<feature type="binding site" evidence="5">
    <location>
        <position position="95"/>
    </location>
    <ligand>
        <name>S-adenosyl-L-methionine</name>
        <dbReference type="ChEBI" id="CHEBI:59789"/>
    </ligand>
</feature>
<reference evidence="8 10" key="1">
    <citation type="submission" date="2016-04" db="EMBL/GenBank/DDBJ databases">
        <title>Genome sequence of Methanosphaera cuniculi DSM 4103.</title>
        <authorList>
            <person name="Poehlein A."/>
            <person name="Seedorf H."/>
            <person name="Daniel R."/>
        </authorList>
    </citation>
    <scope>NUCLEOTIDE SEQUENCE [LARGE SCALE GENOMIC DNA]</scope>
    <source>
        <strain evidence="8 10">DSM 4103</strain>
    </source>
</reference>
<dbReference type="PANTHER" id="PTHR43182">
    <property type="entry name" value="COBALT-PRECORRIN-6B C(15)-METHYLTRANSFERASE (DECARBOXYLATING)"/>
    <property type="match status" value="1"/>
</dbReference>
<dbReference type="Gene3D" id="3.40.50.150">
    <property type="entry name" value="Vaccinia Virus protein VP39"/>
    <property type="match status" value="1"/>
</dbReference>
<feature type="binding site" evidence="5">
    <location>
        <position position="21"/>
    </location>
    <ligand>
        <name>S-adenosyl-L-methionine</name>
        <dbReference type="ChEBI" id="CHEBI:59789"/>
    </ligand>
</feature>
<evidence type="ECO:0000313" key="10">
    <source>
        <dbReference type="Proteomes" id="UP000246004"/>
    </source>
</evidence>
<evidence type="ECO:0000313" key="7">
    <source>
        <dbReference type="EMBL" id="PAV07373.1"/>
    </source>
</evidence>
<accession>A0A2A2HDS7</accession>
<comment type="caution">
    <text evidence="7">The sequence shown here is derived from an EMBL/GenBank/DDBJ whole genome shotgun (WGS) entry which is preliminary data.</text>
</comment>
<evidence type="ECO:0000256" key="5">
    <source>
        <dbReference type="HAMAP-Rule" id="MF_00786"/>
    </source>
</evidence>
<keyword evidence="3 5" id="KW-0808">Transferase</keyword>
<comment type="catalytic activity">
    <reaction evidence="5">
        <text>Co-precorrin-6B + S-adenosyl-L-methionine = Co-precorrin-7 + S-adenosyl-L-homocysteine + CO2</text>
        <dbReference type="Rhea" id="RHEA:36067"/>
        <dbReference type="ChEBI" id="CHEBI:16526"/>
        <dbReference type="ChEBI" id="CHEBI:57856"/>
        <dbReference type="ChEBI" id="CHEBI:59789"/>
        <dbReference type="ChEBI" id="CHEBI:70791"/>
        <dbReference type="ChEBI" id="CHEBI:72780"/>
        <dbReference type="EC" id="2.1.1.196"/>
    </reaction>
</comment>
<keyword evidence="9" id="KW-1185">Reference proteome</keyword>
<dbReference type="EC" id="2.1.1.196" evidence="5"/>
<comment type="pathway">
    <text evidence="5">Cofactor biosynthesis; adenosylcobalamin biosynthesis; cob(II)yrinate a,c-diamide from sirohydrochlorin (anaerobic route): step 8/10.</text>
</comment>
<dbReference type="GO" id="GO:0019251">
    <property type="term" value="P:anaerobic cobalamin biosynthetic process"/>
    <property type="evidence" value="ECO:0007669"/>
    <property type="project" value="UniProtKB-UniRule"/>
</dbReference>
<dbReference type="GO" id="GO:0032259">
    <property type="term" value="P:methylation"/>
    <property type="evidence" value="ECO:0007669"/>
    <property type="project" value="UniProtKB-KW"/>
</dbReference>
<organism evidence="7 9">
    <name type="scientific">Methanosphaera cuniculi</name>
    <dbReference type="NCBI Taxonomy" id="1077256"/>
    <lineage>
        <taxon>Archaea</taxon>
        <taxon>Methanobacteriati</taxon>
        <taxon>Methanobacteriota</taxon>
        <taxon>Methanomada group</taxon>
        <taxon>Methanobacteria</taxon>
        <taxon>Methanobacteriales</taxon>
        <taxon>Methanobacteriaceae</taxon>
        <taxon>Methanosphaera</taxon>
    </lineage>
</organism>
<keyword evidence="2 5" id="KW-0489">Methyltransferase</keyword>
<keyword evidence="1 5" id="KW-0169">Cobalamin biosynthesis</keyword>
<dbReference type="OrthoDB" id="6027at2157"/>
<dbReference type="EMBL" id="LMVN01000019">
    <property type="protein sequence ID" value="PAV07373.1"/>
    <property type="molecule type" value="Genomic_DNA"/>
</dbReference>
<dbReference type="InterPro" id="IPR025714">
    <property type="entry name" value="Methyltranfer_dom"/>
</dbReference>
<dbReference type="NCBIfam" id="TIGR02469">
    <property type="entry name" value="CbiT"/>
    <property type="match status" value="1"/>
</dbReference>